<proteinExistence type="inferred from homology"/>
<dbReference type="InterPro" id="IPR001128">
    <property type="entry name" value="Cyt_P450"/>
</dbReference>
<dbReference type="GO" id="GO:0020037">
    <property type="term" value="F:heme binding"/>
    <property type="evidence" value="ECO:0007669"/>
    <property type="project" value="InterPro"/>
</dbReference>
<accession>A0A1X6P3X4</accession>
<dbReference type="Proteomes" id="UP000218209">
    <property type="component" value="Unassembled WGS sequence"/>
</dbReference>
<dbReference type="GO" id="GO:0005506">
    <property type="term" value="F:iron ion binding"/>
    <property type="evidence" value="ECO:0007669"/>
    <property type="project" value="InterPro"/>
</dbReference>
<dbReference type="Pfam" id="PF00067">
    <property type="entry name" value="p450"/>
    <property type="match status" value="1"/>
</dbReference>
<feature type="compositionally biased region" description="Basic residues" evidence="5">
    <location>
        <begin position="1"/>
        <end position="17"/>
    </location>
</feature>
<sequence length="625" mass="67441">MPGHSRRPGRPVGRRLCRSPTGRRDGGARRPRRDARSPGSGGRLARGPHTPARRFEHDGGGCCATAAAGRRWRYRHCRAHAAPQTRRPCAGLRADRRGRPPPPPPPTIGVLHLLWLAVFHTPGVWQMPLKVMATAAKALGGVDVFTITLLRKPVLTTVVSHRAVAQALNRPETTLSVEAVHSTARRALEPPPPRRTATEAAEDDRVEAEVVPTLLRHMRAALTRTWWTCTDGISARLDRVIAAELEQVVAAPPPGAAADGVASAGTTVELFDAFSKVVLYAGASAFLGDEFVATHGDGVWRGLRDWQRSAWTLPWVLFPRTARRLRPALLDAHTRAFGPIFAKVSRVMAGAEVAERGTYLADMMDALDAAGLRATVRPVHIATQVFGVLTALHVNTYATGSWAVAHAATDPDVAAAVTAEADALAAGRPPPVRSPGHSPTHMPVLEAVWAESMRIYQIAPSIRLSTAPWHVASSPLGADAGNDTTGVGWTVPGDHRLVALCIQDINQGRDYYGDSSERLDVRRFIPPASVRSWQMAERDRRLFSFAWGPHACIGRRVAEVLLQRLWLGLYSRYTVELVGGRDGQVPSGGVTLPPADFVQAAATAVPTRPVWVRLTRRGGAPAAAQ</sequence>
<organism evidence="6 7">
    <name type="scientific">Porphyra umbilicalis</name>
    <name type="common">Purple laver</name>
    <name type="synonym">Red alga</name>
    <dbReference type="NCBI Taxonomy" id="2786"/>
    <lineage>
        <taxon>Eukaryota</taxon>
        <taxon>Rhodophyta</taxon>
        <taxon>Bangiophyceae</taxon>
        <taxon>Bangiales</taxon>
        <taxon>Bangiaceae</taxon>
        <taxon>Porphyra</taxon>
    </lineage>
</organism>
<evidence type="ECO:0000256" key="1">
    <source>
        <dbReference type="ARBA" id="ARBA00010617"/>
    </source>
</evidence>
<dbReference type="GO" id="GO:0004497">
    <property type="term" value="F:monooxygenase activity"/>
    <property type="evidence" value="ECO:0007669"/>
    <property type="project" value="InterPro"/>
</dbReference>
<feature type="region of interest" description="Disordered" evidence="5">
    <location>
        <begin position="1"/>
        <end position="60"/>
    </location>
</feature>
<keyword evidence="3" id="KW-0479">Metal-binding</keyword>
<gene>
    <name evidence="6" type="ORF">BU14_0234s0003</name>
</gene>
<dbReference type="AlphaFoldDB" id="A0A1X6P3X4"/>
<evidence type="ECO:0000256" key="3">
    <source>
        <dbReference type="ARBA" id="ARBA00022723"/>
    </source>
</evidence>
<evidence type="ECO:0000313" key="6">
    <source>
        <dbReference type="EMBL" id="OSX75476.1"/>
    </source>
</evidence>
<name>A0A1X6P3X4_PORUM</name>
<keyword evidence="4" id="KW-0408">Iron</keyword>
<dbReference type="PANTHER" id="PTHR24304:SF2">
    <property type="entry name" value="24-HYDROXYCHOLESTEROL 7-ALPHA-HYDROXYLASE"/>
    <property type="match status" value="1"/>
</dbReference>
<keyword evidence="2" id="KW-0349">Heme</keyword>
<dbReference type="InterPro" id="IPR050529">
    <property type="entry name" value="CYP450_sterol_14alpha_dmase"/>
</dbReference>
<dbReference type="EMBL" id="KV918901">
    <property type="protein sequence ID" value="OSX75476.1"/>
    <property type="molecule type" value="Genomic_DNA"/>
</dbReference>
<evidence type="ECO:0000313" key="7">
    <source>
        <dbReference type="Proteomes" id="UP000218209"/>
    </source>
</evidence>
<comment type="similarity">
    <text evidence="1">Belongs to the cytochrome P450 family.</text>
</comment>
<dbReference type="OrthoDB" id="3934656at2759"/>
<dbReference type="PANTHER" id="PTHR24304">
    <property type="entry name" value="CYTOCHROME P450 FAMILY 7"/>
    <property type="match status" value="1"/>
</dbReference>
<reference evidence="6 7" key="1">
    <citation type="submission" date="2017-03" db="EMBL/GenBank/DDBJ databases">
        <title>WGS assembly of Porphyra umbilicalis.</title>
        <authorList>
            <person name="Brawley S.H."/>
            <person name="Blouin N.A."/>
            <person name="Ficko-Blean E."/>
            <person name="Wheeler G.L."/>
            <person name="Lohr M."/>
            <person name="Goodson H.V."/>
            <person name="Jenkins J.W."/>
            <person name="Blaby-Haas C.E."/>
            <person name="Helliwell K.E."/>
            <person name="Chan C."/>
            <person name="Marriage T."/>
            <person name="Bhattacharya D."/>
            <person name="Klein A.S."/>
            <person name="Badis Y."/>
            <person name="Brodie J."/>
            <person name="Cao Y."/>
            <person name="Collen J."/>
            <person name="Dittami S.M."/>
            <person name="Gachon C.M."/>
            <person name="Green B.R."/>
            <person name="Karpowicz S."/>
            <person name="Kim J.W."/>
            <person name="Kudahl U."/>
            <person name="Lin S."/>
            <person name="Michel G."/>
            <person name="Mittag M."/>
            <person name="Olson B.J."/>
            <person name="Pangilinan J."/>
            <person name="Peng Y."/>
            <person name="Qiu H."/>
            <person name="Shu S."/>
            <person name="Singer J.T."/>
            <person name="Smith A.G."/>
            <person name="Sprecher B.N."/>
            <person name="Wagner V."/>
            <person name="Wang W."/>
            <person name="Wang Z.-Y."/>
            <person name="Yan J."/>
            <person name="Yarish C."/>
            <person name="Zoeuner-Riek S."/>
            <person name="Zhuang Y."/>
            <person name="Zou Y."/>
            <person name="Lindquist E.A."/>
            <person name="Grimwood J."/>
            <person name="Barry K."/>
            <person name="Rokhsar D.S."/>
            <person name="Schmutz J."/>
            <person name="Stiller J.W."/>
            <person name="Grossman A.R."/>
            <person name="Prochnik S.E."/>
        </authorList>
    </citation>
    <scope>NUCLEOTIDE SEQUENCE [LARGE SCALE GENOMIC DNA]</scope>
    <source>
        <strain evidence="6">4086291</strain>
    </source>
</reference>
<protein>
    <recommendedName>
        <fullName evidence="8">Cytochrome P450</fullName>
    </recommendedName>
</protein>
<dbReference type="SUPFAM" id="SSF48264">
    <property type="entry name" value="Cytochrome P450"/>
    <property type="match status" value="1"/>
</dbReference>
<keyword evidence="7" id="KW-1185">Reference proteome</keyword>
<evidence type="ECO:0008006" key="8">
    <source>
        <dbReference type="Google" id="ProtNLM"/>
    </source>
</evidence>
<evidence type="ECO:0000256" key="2">
    <source>
        <dbReference type="ARBA" id="ARBA00022617"/>
    </source>
</evidence>
<dbReference type="Gene3D" id="1.10.630.10">
    <property type="entry name" value="Cytochrome P450"/>
    <property type="match status" value="1"/>
</dbReference>
<evidence type="ECO:0000256" key="5">
    <source>
        <dbReference type="SAM" id="MobiDB-lite"/>
    </source>
</evidence>
<dbReference type="InterPro" id="IPR036396">
    <property type="entry name" value="Cyt_P450_sf"/>
</dbReference>
<evidence type="ECO:0000256" key="4">
    <source>
        <dbReference type="ARBA" id="ARBA00023004"/>
    </source>
</evidence>
<dbReference type="GO" id="GO:0016705">
    <property type="term" value="F:oxidoreductase activity, acting on paired donors, with incorporation or reduction of molecular oxygen"/>
    <property type="evidence" value="ECO:0007669"/>
    <property type="project" value="InterPro"/>
</dbReference>